<sequence>MNGAGRSSTNITFLIVSGKLTPPHPLLPLPNTHTHTILLLSDMSKISLADHSRNVPESVTQSPYAKNHNRPSFDTTATSFEPPSSTLPASVPHSYLLEQSDDVLNLSMLPDPTSVPLTAWVTGGDNADQEHAPTDPTSGTLAESVAPPSNFHGLLSAFLVAAAAASQDSPIEDHLTSTCSNNTPVALLDAFDVDIQNAFNQLQSETQAAPQDVSDFSMSNAPQEWFAMPMSSGTNAMSEPDDTAHEDEHLPLFEEGWDTTSFEDLVGSWIMCDQAASQDDPTIRKDEANADEDNQPSPALAPPRTRFRQVESIENLRTASSCSSAYGESNDGYQRLVSCAAEVEPGEEEHLVPLLSHAEPIACQTADQAVEETCDTSGWESIMFDLVTERLHCLQAGYEHDNVIESCQATLQRFLMDSRCNSSGM</sequence>
<gene>
    <name evidence="1" type="ORF">BDY19DRAFT_923682</name>
</gene>
<proteinExistence type="predicted"/>
<accession>A0ACB8UGM7</accession>
<comment type="caution">
    <text evidence="1">The sequence shown here is derived from an EMBL/GenBank/DDBJ whole genome shotgun (WGS) entry which is preliminary data.</text>
</comment>
<organism evidence="1 2">
    <name type="scientific">Irpex rosettiformis</name>
    <dbReference type="NCBI Taxonomy" id="378272"/>
    <lineage>
        <taxon>Eukaryota</taxon>
        <taxon>Fungi</taxon>
        <taxon>Dikarya</taxon>
        <taxon>Basidiomycota</taxon>
        <taxon>Agaricomycotina</taxon>
        <taxon>Agaricomycetes</taxon>
        <taxon>Polyporales</taxon>
        <taxon>Irpicaceae</taxon>
        <taxon>Irpex</taxon>
    </lineage>
</organism>
<keyword evidence="2" id="KW-1185">Reference proteome</keyword>
<name>A0ACB8UGM7_9APHY</name>
<protein>
    <submittedName>
        <fullName evidence="1">Uncharacterized protein</fullName>
    </submittedName>
</protein>
<evidence type="ECO:0000313" key="1">
    <source>
        <dbReference type="EMBL" id="KAI0093436.1"/>
    </source>
</evidence>
<dbReference type="EMBL" id="MU274902">
    <property type="protein sequence ID" value="KAI0093436.1"/>
    <property type="molecule type" value="Genomic_DNA"/>
</dbReference>
<dbReference type="Proteomes" id="UP001055072">
    <property type="component" value="Unassembled WGS sequence"/>
</dbReference>
<evidence type="ECO:0000313" key="2">
    <source>
        <dbReference type="Proteomes" id="UP001055072"/>
    </source>
</evidence>
<reference evidence="1" key="1">
    <citation type="journal article" date="2021" name="Environ. Microbiol.">
        <title>Gene family expansions and transcriptome signatures uncover fungal adaptations to wood decay.</title>
        <authorList>
            <person name="Hage H."/>
            <person name="Miyauchi S."/>
            <person name="Viragh M."/>
            <person name="Drula E."/>
            <person name="Min B."/>
            <person name="Chaduli D."/>
            <person name="Navarro D."/>
            <person name="Favel A."/>
            <person name="Norest M."/>
            <person name="Lesage-Meessen L."/>
            <person name="Balint B."/>
            <person name="Merenyi Z."/>
            <person name="de Eugenio L."/>
            <person name="Morin E."/>
            <person name="Martinez A.T."/>
            <person name="Baldrian P."/>
            <person name="Stursova M."/>
            <person name="Martinez M.J."/>
            <person name="Novotny C."/>
            <person name="Magnuson J.K."/>
            <person name="Spatafora J.W."/>
            <person name="Maurice S."/>
            <person name="Pangilinan J."/>
            <person name="Andreopoulos W."/>
            <person name="LaButti K."/>
            <person name="Hundley H."/>
            <person name="Na H."/>
            <person name="Kuo A."/>
            <person name="Barry K."/>
            <person name="Lipzen A."/>
            <person name="Henrissat B."/>
            <person name="Riley R."/>
            <person name="Ahrendt S."/>
            <person name="Nagy L.G."/>
            <person name="Grigoriev I.V."/>
            <person name="Martin F."/>
            <person name="Rosso M.N."/>
        </authorList>
    </citation>
    <scope>NUCLEOTIDE SEQUENCE</scope>
    <source>
        <strain evidence="1">CBS 384.51</strain>
    </source>
</reference>